<evidence type="ECO:0000313" key="4">
    <source>
        <dbReference type="Proteomes" id="UP000770015"/>
    </source>
</evidence>
<feature type="compositionally biased region" description="Low complexity" evidence="1">
    <location>
        <begin position="206"/>
        <end position="219"/>
    </location>
</feature>
<feature type="compositionally biased region" description="Basic and acidic residues" evidence="1">
    <location>
        <begin position="91"/>
        <end position="103"/>
    </location>
</feature>
<comment type="caution">
    <text evidence="3">The sequence shown here is derived from an EMBL/GenBank/DDBJ whole genome shotgun (WGS) entry which is preliminary data.</text>
</comment>
<evidence type="ECO:0000313" key="3">
    <source>
        <dbReference type="EMBL" id="KAH6676910.1"/>
    </source>
</evidence>
<evidence type="ECO:0000256" key="1">
    <source>
        <dbReference type="SAM" id="MobiDB-lite"/>
    </source>
</evidence>
<keyword evidence="2" id="KW-0732">Signal</keyword>
<dbReference type="AlphaFoldDB" id="A0A9P8V5F5"/>
<organism evidence="3 4">
    <name type="scientific">Plectosphaerella plurivora</name>
    <dbReference type="NCBI Taxonomy" id="936078"/>
    <lineage>
        <taxon>Eukaryota</taxon>
        <taxon>Fungi</taxon>
        <taxon>Dikarya</taxon>
        <taxon>Ascomycota</taxon>
        <taxon>Pezizomycotina</taxon>
        <taxon>Sordariomycetes</taxon>
        <taxon>Hypocreomycetidae</taxon>
        <taxon>Glomerellales</taxon>
        <taxon>Plectosphaerellaceae</taxon>
        <taxon>Plectosphaerella</taxon>
    </lineage>
</organism>
<feature type="region of interest" description="Disordered" evidence="1">
    <location>
        <begin position="140"/>
        <end position="277"/>
    </location>
</feature>
<proteinExistence type="predicted"/>
<reference evidence="3" key="1">
    <citation type="journal article" date="2021" name="Nat. Commun.">
        <title>Genetic determinants of endophytism in the Arabidopsis root mycobiome.</title>
        <authorList>
            <person name="Mesny F."/>
            <person name="Miyauchi S."/>
            <person name="Thiergart T."/>
            <person name="Pickel B."/>
            <person name="Atanasova L."/>
            <person name="Karlsson M."/>
            <person name="Huettel B."/>
            <person name="Barry K.W."/>
            <person name="Haridas S."/>
            <person name="Chen C."/>
            <person name="Bauer D."/>
            <person name="Andreopoulos W."/>
            <person name="Pangilinan J."/>
            <person name="LaButti K."/>
            <person name="Riley R."/>
            <person name="Lipzen A."/>
            <person name="Clum A."/>
            <person name="Drula E."/>
            <person name="Henrissat B."/>
            <person name="Kohler A."/>
            <person name="Grigoriev I.V."/>
            <person name="Martin F.M."/>
            <person name="Hacquard S."/>
        </authorList>
    </citation>
    <scope>NUCLEOTIDE SEQUENCE</scope>
    <source>
        <strain evidence="3">MPI-SDFR-AT-0117</strain>
    </source>
</reference>
<accession>A0A9P8V5F5</accession>
<feature type="signal peptide" evidence="2">
    <location>
        <begin position="1"/>
        <end position="18"/>
    </location>
</feature>
<dbReference type="Proteomes" id="UP000770015">
    <property type="component" value="Unassembled WGS sequence"/>
</dbReference>
<keyword evidence="4" id="KW-1185">Reference proteome</keyword>
<feature type="region of interest" description="Disordered" evidence="1">
    <location>
        <begin position="87"/>
        <end position="108"/>
    </location>
</feature>
<feature type="compositionally biased region" description="Low complexity" evidence="1">
    <location>
        <begin position="239"/>
        <end position="277"/>
    </location>
</feature>
<feature type="compositionally biased region" description="Low complexity" evidence="1">
    <location>
        <begin position="140"/>
        <end position="161"/>
    </location>
</feature>
<dbReference type="EMBL" id="JAGSXJ010000023">
    <property type="protein sequence ID" value="KAH6676910.1"/>
    <property type="molecule type" value="Genomic_DNA"/>
</dbReference>
<protein>
    <submittedName>
        <fullName evidence="3">Uncharacterized protein</fullName>
    </submittedName>
</protein>
<name>A0A9P8V5F5_9PEZI</name>
<dbReference type="OrthoDB" id="10613777at2759"/>
<evidence type="ECO:0000256" key="2">
    <source>
        <dbReference type="SAM" id="SignalP"/>
    </source>
</evidence>
<gene>
    <name evidence="3" type="ORF">F5X68DRAFT_213595</name>
</gene>
<feature type="compositionally biased region" description="Polar residues" evidence="1">
    <location>
        <begin position="168"/>
        <end position="180"/>
    </location>
</feature>
<sequence length="350" mass="35805">MRTSVSYIVLALAARSAAYPVAAGLHIRDDPTKPTVPIVNVDGPDGDSDTPQTVTVTRHSVPTTVTHRVTDTVVYTTHKPTTIISIVPVDGKPDQNNEHEDVSKAPQPTAVTITIWESSAAAPSLPGTPSSTITSVLTTATPTTRPAVVDPEPEPTTDVVTPPSPTSQAVGENSSTSSIAVESELPSSSPSLPPAPTTSIAGDAVESSTATPQSSAPAEPIVPQPSASTTELESFTELPVSTSASVPAASSSTPAAWDEVAPSSASAQASSTPSVVVSPPDVITLWPPAPESSIASTPSLSTPPVPSTFVWVSSITSAPSPEATSVHTNDDGYWYSSKYPSWNSTAPYAP</sequence>
<feature type="chain" id="PRO_5040354630" evidence="2">
    <location>
        <begin position="19"/>
        <end position="350"/>
    </location>
</feature>